<keyword evidence="5" id="KW-1185">Reference proteome</keyword>
<sequence>MTTSIARLPLTASFATAGLLLCLGLLGACATTAMPASVDETPVDLTRFMGRWHVIAHVPYFGEAGHVASSDTYTLQEDGGIEVLYRYRKGFDEPEETVASRATVKPGSGNRLWTTWFFHVVPTRFRILEVAPDYSWALVDYPGRDLAWVFAREPVMDKAQYRELESRMRGHGVNTDKLRRVPQVRGQVGMLGFADPRKP</sequence>
<feature type="signal peptide" evidence="2">
    <location>
        <begin position="1"/>
        <end position="30"/>
    </location>
</feature>
<dbReference type="InterPro" id="IPR000566">
    <property type="entry name" value="Lipocln_cytosolic_FA-bd_dom"/>
</dbReference>
<keyword evidence="2" id="KW-0998">Cell outer membrane</keyword>
<dbReference type="Proteomes" id="UP001501323">
    <property type="component" value="Unassembled WGS sequence"/>
</dbReference>
<evidence type="ECO:0000256" key="2">
    <source>
        <dbReference type="PIRNR" id="PIRNR036893"/>
    </source>
</evidence>
<feature type="chain" id="PRO_5045016776" description="Outer membrane lipoprotein Blc" evidence="2">
    <location>
        <begin position="31"/>
        <end position="199"/>
    </location>
</feature>
<dbReference type="RefSeq" id="WP_345293777.1">
    <property type="nucleotide sequence ID" value="NZ_BAABJY010000001.1"/>
</dbReference>
<evidence type="ECO:0000259" key="3">
    <source>
        <dbReference type="Pfam" id="PF08212"/>
    </source>
</evidence>
<dbReference type="InterPro" id="IPR022272">
    <property type="entry name" value="Lipocalin_CS"/>
</dbReference>
<dbReference type="PROSITE" id="PS00213">
    <property type="entry name" value="LIPOCALIN"/>
    <property type="match status" value="1"/>
</dbReference>
<dbReference type="SUPFAM" id="SSF50814">
    <property type="entry name" value="Lipocalins"/>
    <property type="match status" value="1"/>
</dbReference>
<dbReference type="EMBL" id="BAABJY010000001">
    <property type="protein sequence ID" value="GAA4855195.1"/>
    <property type="molecule type" value="Genomic_DNA"/>
</dbReference>
<dbReference type="PROSITE" id="PS51257">
    <property type="entry name" value="PROKAR_LIPOPROTEIN"/>
    <property type="match status" value="1"/>
</dbReference>
<feature type="domain" description="Lipocalin/cytosolic fatty-acid binding" evidence="3">
    <location>
        <begin position="43"/>
        <end position="183"/>
    </location>
</feature>
<dbReference type="CDD" id="cd19438">
    <property type="entry name" value="lipocalin_Blc-like"/>
    <property type="match status" value="1"/>
</dbReference>
<dbReference type="Gene3D" id="2.40.128.20">
    <property type="match status" value="1"/>
</dbReference>
<keyword evidence="2" id="KW-0472">Membrane</keyword>
<dbReference type="InterPro" id="IPR047202">
    <property type="entry name" value="Lipocalin_Blc-like_dom"/>
</dbReference>
<keyword evidence="2" id="KW-0732">Signal</keyword>
<keyword evidence="2" id="KW-0449">Lipoprotein</keyword>
<dbReference type="InterPro" id="IPR022271">
    <property type="entry name" value="Lipocalin_ApoD"/>
</dbReference>
<reference evidence="5" key="1">
    <citation type="journal article" date="2019" name="Int. J. Syst. Evol. Microbiol.">
        <title>The Global Catalogue of Microorganisms (GCM) 10K type strain sequencing project: providing services to taxonomists for standard genome sequencing and annotation.</title>
        <authorList>
            <consortium name="The Broad Institute Genomics Platform"/>
            <consortium name="The Broad Institute Genome Sequencing Center for Infectious Disease"/>
            <person name="Wu L."/>
            <person name="Ma J."/>
        </authorList>
    </citation>
    <scope>NUCLEOTIDE SEQUENCE [LARGE SCALE GENOMIC DNA]</scope>
    <source>
        <strain evidence="5">JCM 18392</strain>
    </source>
</reference>
<comment type="caution">
    <text evidence="4">The sequence shown here is derived from an EMBL/GenBank/DDBJ whole genome shotgun (WGS) entry which is preliminary data.</text>
</comment>
<comment type="similarity">
    <text evidence="1 2">Belongs to the calycin superfamily. Lipocalin family.</text>
</comment>
<evidence type="ECO:0000313" key="4">
    <source>
        <dbReference type="EMBL" id="GAA4855195.1"/>
    </source>
</evidence>
<evidence type="ECO:0000313" key="5">
    <source>
        <dbReference type="Proteomes" id="UP001501323"/>
    </source>
</evidence>
<dbReference type="InterPro" id="IPR012674">
    <property type="entry name" value="Calycin"/>
</dbReference>
<dbReference type="PANTHER" id="PTHR10612">
    <property type="entry name" value="APOLIPOPROTEIN D"/>
    <property type="match status" value="1"/>
</dbReference>
<evidence type="ECO:0000256" key="1">
    <source>
        <dbReference type="ARBA" id="ARBA00006889"/>
    </source>
</evidence>
<comment type="function">
    <text evidence="2">Involved in the storage or transport of lipids necessary for membrane maintenance under stressful conditions. Displays a binding preference for lysophospholipids.</text>
</comment>
<proteinExistence type="inferred from homology"/>
<dbReference type="Pfam" id="PF08212">
    <property type="entry name" value="Lipocalin_2"/>
    <property type="match status" value="1"/>
</dbReference>
<dbReference type="PANTHER" id="PTHR10612:SF34">
    <property type="entry name" value="APOLIPOPROTEIN D"/>
    <property type="match status" value="1"/>
</dbReference>
<comment type="subunit">
    <text evidence="2">Homodimer.</text>
</comment>
<keyword evidence="2" id="KW-0446">Lipid-binding</keyword>
<name>A0ABP9DUZ0_9GAMM</name>
<protein>
    <recommendedName>
        <fullName evidence="2">Outer membrane lipoprotein Blc</fullName>
    </recommendedName>
</protein>
<accession>A0ABP9DUZ0</accession>
<organism evidence="4 5">
    <name type="scientific">Luteimonas vadosa</name>
    <dbReference type="NCBI Taxonomy" id="1165507"/>
    <lineage>
        <taxon>Bacteria</taxon>
        <taxon>Pseudomonadati</taxon>
        <taxon>Pseudomonadota</taxon>
        <taxon>Gammaproteobacteria</taxon>
        <taxon>Lysobacterales</taxon>
        <taxon>Lysobacteraceae</taxon>
        <taxon>Luteimonas</taxon>
    </lineage>
</organism>
<gene>
    <name evidence="4" type="ORF">GCM10023332_03490</name>
</gene>
<dbReference type="PIRSF" id="PIRSF036893">
    <property type="entry name" value="Lipocalin_ApoD"/>
    <property type="match status" value="1"/>
</dbReference>
<comment type="subcellular location">
    <subcellularLocation>
        <location evidence="2">Cell outer membrane</location>
    </subcellularLocation>
</comment>